<dbReference type="NCBIfam" id="TIGR01975">
    <property type="entry name" value="isoAsp_dipep"/>
    <property type="match status" value="1"/>
</dbReference>
<dbReference type="GO" id="GO:0005737">
    <property type="term" value="C:cytoplasm"/>
    <property type="evidence" value="ECO:0007669"/>
    <property type="project" value="UniProtKB-SubCell"/>
</dbReference>
<feature type="binding site" evidence="3">
    <location>
        <position position="62"/>
    </location>
    <ligand>
        <name>Zn(2+)</name>
        <dbReference type="ChEBI" id="CHEBI:29105"/>
        <label>1</label>
        <note>catalytic</note>
    </ligand>
</feature>
<dbReference type="InterPro" id="IPR006680">
    <property type="entry name" value="Amidohydro-rel"/>
</dbReference>
<reference evidence="5 6" key="2">
    <citation type="journal article" date="2016" name="Environ. Microbiol. Rep.">
        <title>Metagenomic evidence for the presence of phototrophic Gemmatimonadetes bacteria in diverse environments.</title>
        <authorList>
            <person name="Zeng Y."/>
            <person name="Baumbach J."/>
            <person name="Barbosa E.G."/>
            <person name="Azevedo V."/>
            <person name="Zhang C."/>
            <person name="Koblizek M."/>
        </authorList>
    </citation>
    <scope>NUCLEOTIDE SEQUENCE [LARGE SCALE GENOMIC DNA]</scope>
    <source>
        <strain evidence="5 6">AP64</strain>
    </source>
</reference>
<keyword evidence="1" id="KW-0482">Metalloprotease</keyword>
<dbReference type="InterPro" id="IPR032466">
    <property type="entry name" value="Metal_Hydrolase"/>
</dbReference>
<protein>
    <recommendedName>
        <fullName evidence="1">Isoaspartyl dipeptidase</fullName>
        <ecNumber evidence="1">3.4.19.-</ecNumber>
    </recommendedName>
</protein>
<comment type="subcellular location">
    <subcellularLocation>
        <location evidence="1">Cytoplasm</location>
    </subcellularLocation>
</comment>
<feature type="binding site" evidence="3">
    <location>
        <position position="64"/>
    </location>
    <ligand>
        <name>Zn(2+)</name>
        <dbReference type="ChEBI" id="CHEBI:29105"/>
        <label>1</label>
        <note>catalytic</note>
    </ligand>
</feature>
<dbReference type="Gene3D" id="2.30.40.10">
    <property type="entry name" value="Urease, subunit C, domain 1"/>
    <property type="match status" value="1"/>
</dbReference>
<dbReference type="GO" id="GO:0006508">
    <property type="term" value="P:proteolysis"/>
    <property type="evidence" value="ECO:0007669"/>
    <property type="project" value="UniProtKB-KW"/>
</dbReference>
<feature type="active site" description="Proton acceptor" evidence="2">
    <location>
        <position position="284"/>
    </location>
</feature>
<evidence type="ECO:0000256" key="1">
    <source>
        <dbReference type="PIRNR" id="PIRNR001238"/>
    </source>
</evidence>
<accession>A0A145Q4V4</accession>
<comment type="PTM">
    <text evidence="1">Carboxylation allows a single lysine to coordinate two zinc ions.</text>
</comment>
<evidence type="ECO:0000313" key="5">
    <source>
        <dbReference type="EMBL" id="AMW06893.1"/>
    </source>
</evidence>
<dbReference type="GO" id="GO:0016810">
    <property type="term" value="F:hydrolase activity, acting on carbon-nitrogen (but not peptide) bonds"/>
    <property type="evidence" value="ECO:0007669"/>
    <property type="project" value="InterPro"/>
</dbReference>
<dbReference type="Proteomes" id="UP000076404">
    <property type="component" value="Chromosome"/>
</dbReference>
<dbReference type="PANTHER" id="PTHR11647:SF1">
    <property type="entry name" value="COLLAPSIN RESPONSE MEDIATOR PROTEIN"/>
    <property type="match status" value="1"/>
</dbReference>
<dbReference type="PANTHER" id="PTHR11647">
    <property type="entry name" value="HYDRANTOINASE/DIHYDROPYRIMIDINASE FAMILY MEMBER"/>
    <property type="match status" value="1"/>
</dbReference>
<keyword evidence="1 3" id="KW-0479">Metal-binding</keyword>
<dbReference type="PIRSF" id="PIRSF001238">
    <property type="entry name" value="IadA"/>
    <property type="match status" value="1"/>
</dbReference>
<keyword evidence="1" id="KW-0645">Protease</keyword>
<keyword evidence="1" id="KW-0378">Hydrolase</keyword>
<dbReference type="eggNOG" id="COG1820">
    <property type="taxonomic scope" value="Bacteria"/>
</dbReference>
<dbReference type="EMBL" id="CP011454">
    <property type="protein sequence ID" value="AMW06893.1"/>
    <property type="molecule type" value="Genomic_DNA"/>
</dbReference>
<name>A0A145Q4V4_9BACT</name>
<dbReference type="InterPro" id="IPR010229">
    <property type="entry name" value="Pept_M38_dipep"/>
</dbReference>
<dbReference type="Gene3D" id="3.20.20.140">
    <property type="entry name" value="Metal-dependent hydrolases"/>
    <property type="match status" value="1"/>
</dbReference>
<dbReference type="AlphaFoldDB" id="A0A145Q4V4"/>
<dbReference type="EC" id="3.4.19.-" evidence="1"/>
<dbReference type="InterPro" id="IPR050378">
    <property type="entry name" value="Metallo-dep_Hydrolases_sf"/>
</dbReference>
<reference evidence="5 6" key="1">
    <citation type="journal article" date="2014" name="Proc. Natl. Acad. Sci. U.S.A.">
        <title>Functional type 2 photosynthetic reaction centers found in the rare bacterial phylum Gemmatimonadetes.</title>
        <authorList>
            <person name="Zeng Y."/>
            <person name="Feng F."/>
            <person name="Medova H."/>
            <person name="Dean J."/>
            <person name="Koblizek M."/>
        </authorList>
    </citation>
    <scope>NUCLEOTIDE SEQUENCE [LARGE SCALE GENOMIC DNA]</scope>
    <source>
        <strain evidence="5 6">AP64</strain>
    </source>
</reference>
<dbReference type="RefSeq" id="WP_026848569.1">
    <property type="nucleotide sequence ID" value="NZ_CP011454.1"/>
</dbReference>
<dbReference type="InterPro" id="IPR011059">
    <property type="entry name" value="Metal-dep_hydrolase_composite"/>
</dbReference>
<proteinExistence type="inferred from homology"/>
<dbReference type="Pfam" id="PF01979">
    <property type="entry name" value="Amidohydro_1"/>
    <property type="match status" value="1"/>
</dbReference>
<dbReference type="OrthoDB" id="9775607at2"/>
<dbReference type="SUPFAM" id="SSF51338">
    <property type="entry name" value="Composite domain of metallo-dependent hydrolases"/>
    <property type="match status" value="1"/>
</dbReference>
<evidence type="ECO:0000259" key="4">
    <source>
        <dbReference type="Pfam" id="PF01979"/>
    </source>
</evidence>
<dbReference type="GO" id="GO:0008798">
    <property type="term" value="F:beta-aspartyl-peptidase activity"/>
    <property type="evidence" value="ECO:0007669"/>
    <property type="project" value="InterPro"/>
</dbReference>
<organism evidence="5 6">
    <name type="scientific">Gemmatimonas phototrophica</name>
    <dbReference type="NCBI Taxonomy" id="1379270"/>
    <lineage>
        <taxon>Bacteria</taxon>
        <taxon>Pseudomonadati</taxon>
        <taxon>Gemmatimonadota</taxon>
        <taxon>Gemmatimonadia</taxon>
        <taxon>Gemmatimonadales</taxon>
        <taxon>Gemmatimonadaceae</taxon>
        <taxon>Gemmatimonas</taxon>
    </lineage>
</organism>
<evidence type="ECO:0000256" key="3">
    <source>
        <dbReference type="PIRSR" id="PIRSR001238-3"/>
    </source>
</evidence>
<dbReference type="STRING" id="1379270.GEMMAAP_14735"/>
<dbReference type="GO" id="GO:0046872">
    <property type="term" value="F:metal ion binding"/>
    <property type="evidence" value="ECO:0007669"/>
    <property type="project" value="UniProtKB-KW"/>
</dbReference>
<gene>
    <name evidence="5" type="ORF">GEMMAAP_14735</name>
</gene>
<keyword evidence="1 3" id="KW-0862">Zinc</keyword>
<comment type="similarity">
    <text evidence="1">Belongs to the peptidase M38 family.</text>
</comment>
<sequence>MLVLLKNCTVFAPHPLGQQHLLIAGERVVWMGPDLAALPPALNAEVVDLAGTVVVPGLVDGHAHLSGGGGEAGPQSKVPAPFLSRYTSAGVTTVVGVLGTDDTTRTTGELVTAANGLVAEGLSAWCHTGGYHVPPVTLTGSVRGDIAFVDRIIGVGEVAIADHRSSQPTVAELLRLASEAHVGGLMSGKAGVLHLHVGDGLRGLAQIREMLSESELPPRVFNPTHVNRRKALFDEAVALARAGCVVDITAFDVGKDEDAWSAADALERYWAAGAPLANVTVSSDGGGCLPTFDANGRVVAMDVGDAGTLWRTVQTLRERGHALEQVLPPFTSNVADLLRLPRKGRLAVGHDADLLVLDKSGAICDVMCRGAWHQRDGKTVKRGMFEGGAE</sequence>
<evidence type="ECO:0000256" key="2">
    <source>
        <dbReference type="PIRSR" id="PIRSR001238-1"/>
    </source>
</evidence>
<feature type="binding site" evidence="3">
    <location>
        <position position="196"/>
    </location>
    <ligand>
        <name>Zn(2+)</name>
        <dbReference type="ChEBI" id="CHEBI:29105"/>
        <label>2</label>
        <note>catalytic</note>
    </ligand>
</feature>
<dbReference type="SUPFAM" id="SSF51556">
    <property type="entry name" value="Metallo-dependent hydrolases"/>
    <property type="match status" value="1"/>
</dbReference>
<comment type="function">
    <text evidence="1">Catalyzes the hydrolytic cleavage of a subset of L-isoaspartyl (L-beta-aspartyl) dipeptides. Used to degrade proteins damaged by L-isoaspartyl residues formation.</text>
</comment>
<feature type="binding site" evidence="3">
    <location>
        <position position="284"/>
    </location>
    <ligand>
        <name>Zn(2+)</name>
        <dbReference type="ChEBI" id="CHEBI:29105"/>
        <label>1</label>
        <note>catalytic</note>
    </ligand>
</feature>
<keyword evidence="6" id="KW-1185">Reference proteome</keyword>
<dbReference type="GO" id="GO:0008237">
    <property type="term" value="F:metallopeptidase activity"/>
    <property type="evidence" value="ECO:0007669"/>
    <property type="project" value="UniProtKB-KW"/>
</dbReference>
<feature type="domain" description="Amidohydrolase-related" evidence="4">
    <location>
        <begin position="53"/>
        <end position="370"/>
    </location>
</feature>
<feature type="binding site" evidence="3">
    <location>
        <position position="225"/>
    </location>
    <ligand>
        <name>Zn(2+)</name>
        <dbReference type="ChEBI" id="CHEBI:29105"/>
        <label>2</label>
        <note>catalytic</note>
    </ligand>
</feature>
<evidence type="ECO:0000313" key="6">
    <source>
        <dbReference type="Proteomes" id="UP000076404"/>
    </source>
</evidence>
<comment type="cofactor">
    <cofactor evidence="1 3">
        <name>Zn(2+)</name>
        <dbReference type="ChEBI" id="CHEBI:29105"/>
    </cofactor>
    <text evidence="1 3">Binds 2 Zn(2+) ions per subunit.</text>
</comment>
<dbReference type="KEGG" id="gph:GEMMAAP_14735"/>